<dbReference type="OrthoDB" id="9342715at2"/>
<evidence type="ECO:0000313" key="1">
    <source>
        <dbReference type="EMBL" id="SCC32756.1"/>
    </source>
</evidence>
<proteinExistence type="predicted"/>
<sequence>MKYQALSIMKPAVENIINGSKINEIRSWVPNSFPLYNVLIVQNNNYLRNDDDVDEGIAMALVDFTSVSPWTHDIFLKQNNQTTLDKKWKPGYFLWRIENVRPLSKAIPCEARKGVYILDLDIIS</sequence>
<protein>
    <recommendedName>
        <fullName evidence="3">ASCH domain-containing protein</fullName>
    </recommendedName>
</protein>
<organism evidence="1 2">
    <name type="scientific">Kosakonia oryzendophytica</name>
    <dbReference type="NCBI Taxonomy" id="1005665"/>
    <lineage>
        <taxon>Bacteria</taxon>
        <taxon>Pseudomonadati</taxon>
        <taxon>Pseudomonadota</taxon>
        <taxon>Gammaproteobacteria</taxon>
        <taxon>Enterobacterales</taxon>
        <taxon>Enterobacteriaceae</taxon>
        <taxon>Kosakonia</taxon>
    </lineage>
</organism>
<accession>A0A1C4DN12</accession>
<name>A0A1C4DN12_9ENTR</name>
<reference evidence="2" key="1">
    <citation type="submission" date="2016-08" db="EMBL/GenBank/DDBJ databases">
        <authorList>
            <person name="Varghese N."/>
            <person name="Submissions Spin"/>
        </authorList>
    </citation>
    <scope>NUCLEOTIDE SEQUENCE [LARGE SCALE GENOMIC DNA]</scope>
    <source>
        <strain evidence="2">REICA_082</strain>
    </source>
</reference>
<gene>
    <name evidence="1" type="ORF">GA0061071_11369</name>
</gene>
<dbReference type="InterPro" id="IPR015947">
    <property type="entry name" value="PUA-like_sf"/>
</dbReference>
<dbReference type="AlphaFoldDB" id="A0A1C4DN12"/>
<dbReference type="SUPFAM" id="SSF88697">
    <property type="entry name" value="PUA domain-like"/>
    <property type="match status" value="1"/>
</dbReference>
<evidence type="ECO:0000313" key="2">
    <source>
        <dbReference type="Proteomes" id="UP000198975"/>
    </source>
</evidence>
<keyword evidence="2" id="KW-1185">Reference proteome</keyword>
<dbReference type="EMBL" id="FMAY01000013">
    <property type="protein sequence ID" value="SCC32756.1"/>
    <property type="molecule type" value="Genomic_DNA"/>
</dbReference>
<evidence type="ECO:0008006" key="3">
    <source>
        <dbReference type="Google" id="ProtNLM"/>
    </source>
</evidence>
<dbReference type="Gene3D" id="2.30.130.30">
    <property type="entry name" value="Hypothetical protein"/>
    <property type="match status" value="1"/>
</dbReference>
<dbReference type="Proteomes" id="UP000198975">
    <property type="component" value="Unassembled WGS sequence"/>
</dbReference>
<dbReference type="RefSeq" id="WP_088237011.1">
    <property type="nucleotide sequence ID" value="NZ_FMAY01000013.1"/>
</dbReference>